<dbReference type="EMBL" id="CP094326">
    <property type="protein sequence ID" value="UNY99258.1"/>
    <property type="molecule type" value="Genomic_DNA"/>
</dbReference>
<evidence type="ECO:0000313" key="3">
    <source>
        <dbReference type="EMBL" id="UNY99258.1"/>
    </source>
</evidence>
<dbReference type="Pfam" id="PF04892">
    <property type="entry name" value="VanZ"/>
    <property type="match status" value="1"/>
</dbReference>
<organism evidence="3 4">
    <name type="scientific">Zhouia spongiae</name>
    <dbReference type="NCBI Taxonomy" id="2202721"/>
    <lineage>
        <taxon>Bacteria</taxon>
        <taxon>Pseudomonadati</taxon>
        <taxon>Bacteroidota</taxon>
        <taxon>Flavobacteriia</taxon>
        <taxon>Flavobacteriales</taxon>
        <taxon>Flavobacteriaceae</taxon>
        <taxon>Zhouia</taxon>
    </lineage>
</organism>
<proteinExistence type="predicted"/>
<feature type="transmembrane region" description="Helical" evidence="1">
    <location>
        <begin position="99"/>
        <end position="117"/>
    </location>
</feature>
<dbReference type="PANTHER" id="PTHR28008">
    <property type="entry name" value="DOMAIN PROTEIN, PUTATIVE (AFU_ORTHOLOGUE AFUA_3G10980)-RELATED"/>
    <property type="match status" value="1"/>
</dbReference>
<evidence type="ECO:0000313" key="4">
    <source>
        <dbReference type="Proteomes" id="UP000829476"/>
    </source>
</evidence>
<evidence type="ECO:0000256" key="1">
    <source>
        <dbReference type="SAM" id="Phobius"/>
    </source>
</evidence>
<feature type="transmembrane region" description="Helical" evidence="1">
    <location>
        <begin position="66"/>
        <end position="87"/>
    </location>
</feature>
<reference evidence="3 4" key="1">
    <citation type="journal article" date="2018" name="Int. J. Syst. Evol. Microbiol.">
        <title>Zhouia spongiae sp. nov., isolated from a marine sponge.</title>
        <authorList>
            <person name="Zhuang L."/>
            <person name="Lin B."/>
            <person name="Qin F."/>
            <person name="Luo L."/>
        </authorList>
    </citation>
    <scope>NUCLEOTIDE SEQUENCE [LARGE SCALE GENOMIC DNA]</scope>
    <source>
        <strain evidence="3 4">HN-Y44</strain>
    </source>
</reference>
<feature type="domain" description="VanZ-like" evidence="2">
    <location>
        <begin position="35"/>
        <end position="116"/>
    </location>
</feature>
<dbReference type="PANTHER" id="PTHR28008:SF1">
    <property type="entry name" value="DOMAIN PROTEIN, PUTATIVE (AFU_ORTHOLOGUE AFUA_3G10980)-RELATED"/>
    <property type="match status" value="1"/>
</dbReference>
<accession>A0ABY3YQ50</accession>
<keyword evidence="1" id="KW-0472">Membrane</keyword>
<name>A0ABY3YQ50_9FLAO</name>
<keyword evidence="1" id="KW-1133">Transmembrane helix</keyword>
<feature type="transmembrane region" description="Helical" evidence="1">
    <location>
        <begin position="7"/>
        <end position="26"/>
    </location>
</feature>
<dbReference type="InterPro" id="IPR006976">
    <property type="entry name" value="VanZ-like"/>
</dbReference>
<sequence length="126" mass="14426">MLKKGKLIIFIAVSWTVFITISSLLSFKELPKPGFQVSDKVVHAGIYFVFSVLWYLVLVKRVKKHLFLKIVAISALYGIVIEVFQYIMPYNRSFELLDIVANCCGILLGIVAVKLFFQPKQVKKKK</sequence>
<dbReference type="NCBIfam" id="NF037970">
    <property type="entry name" value="vanZ_1"/>
    <property type="match status" value="1"/>
</dbReference>
<keyword evidence="4" id="KW-1185">Reference proteome</keyword>
<protein>
    <submittedName>
        <fullName evidence="3">VanZ family protein</fullName>
    </submittedName>
</protein>
<keyword evidence="1" id="KW-0812">Transmembrane</keyword>
<dbReference type="Proteomes" id="UP000829476">
    <property type="component" value="Chromosome"/>
</dbReference>
<evidence type="ECO:0000259" key="2">
    <source>
        <dbReference type="Pfam" id="PF04892"/>
    </source>
</evidence>
<feature type="transmembrane region" description="Helical" evidence="1">
    <location>
        <begin position="41"/>
        <end position="59"/>
    </location>
</feature>
<dbReference type="RefSeq" id="WP_242937658.1">
    <property type="nucleotide sequence ID" value="NZ_CP094326.1"/>
</dbReference>
<gene>
    <name evidence="3" type="ORF">MQE36_02670</name>
</gene>